<reference evidence="10 11" key="1">
    <citation type="journal article" date="2023" name="Environ Microbiome">
        <title>A coral-associated actinobacterium mitigates coral bleaching under heat stress.</title>
        <authorList>
            <person name="Li J."/>
            <person name="Zou Y."/>
            <person name="Li Q."/>
            <person name="Zhang J."/>
            <person name="Bourne D.G."/>
            <person name="Lyu Y."/>
            <person name="Liu C."/>
            <person name="Zhang S."/>
        </authorList>
    </citation>
    <scope>NUCLEOTIDE SEQUENCE [LARGE SCALE GENOMIC DNA]</scope>
    <source>
        <strain evidence="10 11">SCSIO 13291</strain>
    </source>
</reference>
<dbReference type="Gene3D" id="1.20.1540.10">
    <property type="entry name" value="Rhomboid-like"/>
    <property type="match status" value="1"/>
</dbReference>
<dbReference type="Proteomes" id="UP001434337">
    <property type="component" value="Chromosome"/>
</dbReference>
<dbReference type="GO" id="GO:0008233">
    <property type="term" value="F:peptidase activity"/>
    <property type="evidence" value="ECO:0007669"/>
    <property type="project" value="UniProtKB-KW"/>
</dbReference>
<comment type="similarity">
    <text evidence="2">Belongs to the peptidase S54 family.</text>
</comment>
<name>A0ABZ3C4Q6_9ACTN</name>
<feature type="transmembrane region" description="Helical" evidence="8">
    <location>
        <begin position="149"/>
        <end position="167"/>
    </location>
</feature>
<evidence type="ECO:0000256" key="8">
    <source>
        <dbReference type="SAM" id="Phobius"/>
    </source>
</evidence>
<dbReference type="PANTHER" id="PTHR43066">
    <property type="entry name" value="RHOMBOID-RELATED PROTEIN"/>
    <property type="match status" value="1"/>
</dbReference>
<keyword evidence="4 8" id="KW-0812">Transmembrane</keyword>
<keyword evidence="3 10" id="KW-0645">Protease</keyword>
<keyword evidence="6 8" id="KW-1133">Transmembrane helix</keyword>
<evidence type="ECO:0000313" key="10">
    <source>
        <dbReference type="EMBL" id="WZW97256.1"/>
    </source>
</evidence>
<feature type="transmembrane region" description="Helical" evidence="8">
    <location>
        <begin position="121"/>
        <end position="142"/>
    </location>
</feature>
<evidence type="ECO:0000256" key="6">
    <source>
        <dbReference type="ARBA" id="ARBA00022989"/>
    </source>
</evidence>
<protein>
    <submittedName>
        <fullName evidence="10">Rhomboid family intramembrane serine protease</fullName>
    </submittedName>
</protein>
<evidence type="ECO:0000259" key="9">
    <source>
        <dbReference type="Pfam" id="PF01694"/>
    </source>
</evidence>
<feature type="transmembrane region" description="Helical" evidence="8">
    <location>
        <begin position="97"/>
        <end position="115"/>
    </location>
</feature>
<evidence type="ECO:0000256" key="2">
    <source>
        <dbReference type="ARBA" id="ARBA00009045"/>
    </source>
</evidence>
<gene>
    <name evidence="10" type="ORF">PCC79_10030</name>
</gene>
<keyword evidence="5" id="KW-0378">Hydrolase</keyword>
<organism evidence="10 11">
    <name type="scientific">Propioniciclava soli</name>
    <dbReference type="NCBI Taxonomy" id="2775081"/>
    <lineage>
        <taxon>Bacteria</taxon>
        <taxon>Bacillati</taxon>
        <taxon>Actinomycetota</taxon>
        <taxon>Actinomycetes</taxon>
        <taxon>Propionibacteriales</taxon>
        <taxon>Propionibacteriaceae</taxon>
        <taxon>Propioniciclava</taxon>
    </lineage>
</organism>
<dbReference type="EMBL" id="CP115965">
    <property type="protein sequence ID" value="WZW97256.1"/>
    <property type="molecule type" value="Genomic_DNA"/>
</dbReference>
<proteinExistence type="inferred from homology"/>
<sequence>MSHPVPTHPPLAARPTREGASLFMLGWVALLWVLEIVDQLFPFLGLDAAGITPRDPGDLYSVFTAPFVHYGFSHLIANTVPFFVLGLLILLSGVRTFVVATGASVLASGLAVWLLSAPGTLTAGASGVVFGWLAFVLARGLFTANLNHLLIGVVVFAIYGGVLWGVFPTAPGVSWLGHLGGAIGGVLAAWWLSRRGNDQSAIPQA</sequence>
<keyword evidence="11" id="KW-1185">Reference proteome</keyword>
<dbReference type="PANTHER" id="PTHR43066:SF1">
    <property type="entry name" value="RHOMBOID PROTEIN 2"/>
    <property type="match status" value="1"/>
</dbReference>
<dbReference type="Pfam" id="PF01694">
    <property type="entry name" value="Rhomboid"/>
    <property type="match status" value="1"/>
</dbReference>
<evidence type="ECO:0000256" key="3">
    <source>
        <dbReference type="ARBA" id="ARBA00022670"/>
    </source>
</evidence>
<feature type="transmembrane region" description="Helical" evidence="8">
    <location>
        <begin position="20"/>
        <end position="37"/>
    </location>
</feature>
<comment type="subcellular location">
    <subcellularLocation>
        <location evidence="1">Membrane</location>
        <topology evidence="1">Multi-pass membrane protein</topology>
    </subcellularLocation>
</comment>
<feature type="domain" description="Peptidase S54 rhomboid" evidence="9">
    <location>
        <begin position="57"/>
        <end position="194"/>
    </location>
</feature>
<evidence type="ECO:0000256" key="7">
    <source>
        <dbReference type="ARBA" id="ARBA00023136"/>
    </source>
</evidence>
<evidence type="ECO:0000256" key="4">
    <source>
        <dbReference type="ARBA" id="ARBA00022692"/>
    </source>
</evidence>
<evidence type="ECO:0000256" key="5">
    <source>
        <dbReference type="ARBA" id="ARBA00022801"/>
    </source>
</evidence>
<feature type="transmembrane region" description="Helical" evidence="8">
    <location>
        <begin position="67"/>
        <end position="90"/>
    </location>
</feature>
<dbReference type="GO" id="GO:0006508">
    <property type="term" value="P:proteolysis"/>
    <property type="evidence" value="ECO:0007669"/>
    <property type="project" value="UniProtKB-KW"/>
</dbReference>
<dbReference type="InterPro" id="IPR022764">
    <property type="entry name" value="Peptidase_S54_rhomboid_dom"/>
</dbReference>
<dbReference type="InterPro" id="IPR035952">
    <property type="entry name" value="Rhomboid-like_sf"/>
</dbReference>
<keyword evidence="7 8" id="KW-0472">Membrane</keyword>
<dbReference type="SUPFAM" id="SSF144091">
    <property type="entry name" value="Rhomboid-like"/>
    <property type="match status" value="1"/>
</dbReference>
<accession>A0ABZ3C4Q6</accession>
<evidence type="ECO:0000313" key="11">
    <source>
        <dbReference type="Proteomes" id="UP001434337"/>
    </source>
</evidence>
<evidence type="ECO:0000256" key="1">
    <source>
        <dbReference type="ARBA" id="ARBA00004141"/>
    </source>
</evidence>
<feature type="transmembrane region" description="Helical" evidence="8">
    <location>
        <begin position="173"/>
        <end position="192"/>
    </location>
</feature>